<sequence>MTAHNQSVAVLCRALDQAGDVLAAVRADQLAQPTPCDDWDVAQLIGHLVSAPARFLERARGADTDWSAAPQPAASNWVADFRSNADELIHHWRQPGDAVDARQVDWQTAEIAVHTWDLARATGQSPPLQPEVAERGLAFMSAMMTPENRGKAFAPAVRVPDDAPIYDRLAAFAGRALDARTEASGPSSA</sequence>
<dbReference type="NCBIfam" id="TIGR03083">
    <property type="entry name" value="maleylpyruvate isomerase family mycothiol-dependent enzyme"/>
    <property type="match status" value="1"/>
</dbReference>
<dbReference type="EMBL" id="JAFBCF010000001">
    <property type="protein sequence ID" value="MBM7798734.1"/>
    <property type="molecule type" value="Genomic_DNA"/>
</dbReference>
<dbReference type="Pfam" id="PF11716">
    <property type="entry name" value="MDMPI_N"/>
    <property type="match status" value="1"/>
</dbReference>
<evidence type="ECO:0000313" key="3">
    <source>
        <dbReference type="Proteomes" id="UP000704762"/>
    </source>
</evidence>
<dbReference type="NCBIfam" id="TIGR03086">
    <property type="entry name" value="TIGR03086 family metal-binding protein"/>
    <property type="match status" value="1"/>
</dbReference>
<dbReference type="InterPro" id="IPR017520">
    <property type="entry name" value="CHP03086"/>
</dbReference>
<evidence type="ECO:0000259" key="1">
    <source>
        <dbReference type="Pfam" id="PF11716"/>
    </source>
</evidence>
<comment type="caution">
    <text evidence="2">The sequence shown here is derived from an EMBL/GenBank/DDBJ whole genome shotgun (WGS) entry which is preliminary data.</text>
</comment>
<accession>A0ABS2RIA8</accession>
<dbReference type="InterPro" id="IPR017517">
    <property type="entry name" value="Maleyloyr_isom"/>
</dbReference>
<dbReference type="SUPFAM" id="SSF109854">
    <property type="entry name" value="DinB/YfiT-like putative metalloenzymes"/>
    <property type="match status" value="1"/>
</dbReference>
<dbReference type="RefSeq" id="WP_204917243.1">
    <property type="nucleotide sequence ID" value="NZ_BAAAQP010000002.1"/>
</dbReference>
<keyword evidence="3" id="KW-1185">Reference proteome</keyword>
<feature type="domain" description="Mycothiol-dependent maleylpyruvate isomerase metal-binding" evidence="1">
    <location>
        <begin position="14"/>
        <end position="119"/>
    </location>
</feature>
<reference evidence="2 3" key="1">
    <citation type="submission" date="2021-01" db="EMBL/GenBank/DDBJ databases">
        <title>Sequencing the genomes of 1000 actinobacteria strains.</title>
        <authorList>
            <person name="Klenk H.-P."/>
        </authorList>
    </citation>
    <scope>NUCLEOTIDE SEQUENCE [LARGE SCALE GENOMIC DNA]</scope>
    <source>
        <strain evidence="2 3">DSM 18662</strain>
    </source>
</reference>
<gene>
    <name evidence="2" type="ORF">JOE57_001655</name>
</gene>
<dbReference type="Gene3D" id="1.20.120.450">
    <property type="entry name" value="dinb family like domain"/>
    <property type="match status" value="1"/>
</dbReference>
<protein>
    <submittedName>
        <fullName evidence="2">Uncharacterized protein (TIGR03086 family)</fullName>
    </submittedName>
</protein>
<name>A0ABS2RIA8_9ACTN</name>
<organism evidence="2 3">
    <name type="scientific">Microlunatus panaciterrae</name>
    <dbReference type="NCBI Taxonomy" id="400768"/>
    <lineage>
        <taxon>Bacteria</taxon>
        <taxon>Bacillati</taxon>
        <taxon>Actinomycetota</taxon>
        <taxon>Actinomycetes</taxon>
        <taxon>Propionibacteriales</taxon>
        <taxon>Propionibacteriaceae</taxon>
        <taxon>Microlunatus</taxon>
    </lineage>
</organism>
<dbReference type="InterPro" id="IPR024344">
    <property type="entry name" value="MDMPI_metal-binding"/>
</dbReference>
<proteinExistence type="predicted"/>
<evidence type="ECO:0000313" key="2">
    <source>
        <dbReference type="EMBL" id="MBM7798734.1"/>
    </source>
</evidence>
<dbReference type="InterPro" id="IPR034660">
    <property type="entry name" value="DinB/YfiT-like"/>
</dbReference>
<dbReference type="Proteomes" id="UP000704762">
    <property type="component" value="Unassembled WGS sequence"/>
</dbReference>